<dbReference type="SMART" id="SM00052">
    <property type="entry name" value="EAL"/>
    <property type="match status" value="1"/>
</dbReference>
<dbReference type="CDD" id="cd00130">
    <property type="entry name" value="PAS"/>
    <property type="match status" value="1"/>
</dbReference>
<dbReference type="SMART" id="SM00267">
    <property type="entry name" value="GGDEF"/>
    <property type="match status" value="1"/>
</dbReference>
<evidence type="ECO:0000313" key="3">
    <source>
        <dbReference type="EMBL" id="UTV29498.1"/>
    </source>
</evidence>
<dbReference type="SUPFAM" id="SSF141868">
    <property type="entry name" value="EAL domain-like"/>
    <property type="match status" value="1"/>
</dbReference>
<dbReference type="RefSeq" id="WP_255390816.1">
    <property type="nucleotide sequence ID" value="NZ_CP101509.1"/>
</dbReference>
<dbReference type="PANTHER" id="PTHR33121">
    <property type="entry name" value="CYCLIC DI-GMP PHOSPHODIESTERASE PDEF"/>
    <property type="match status" value="1"/>
</dbReference>
<proteinExistence type="predicted"/>
<evidence type="ECO:0000313" key="4">
    <source>
        <dbReference type="Proteomes" id="UP001057998"/>
    </source>
</evidence>
<dbReference type="InterPro" id="IPR043128">
    <property type="entry name" value="Rev_trsase/Diguanyl_cyclase"/>
</dbReference>
<dbReference type="PANTHER" id="PTHR33121:SF70">
    <property type="entry name" value="SIGNALING PROTEIN YKOW"/>
    <property type="match status" value="1"/>
</dbReference>
<dbReference type="PROSITE" id="PS50883">
    <property type="entry name" value="EAL"/>
    <property type="match status" value="1"/>
</dbReference>
<organism evidence="3 4">
    <name type="scientific">Photobacterium atrarenae</name>
    <dbReference type="NCBI Taxonomy" id="865757"/>
    <lineage>
        <taxon>Bacteria</taxon>
        <taxon>Pseudomonadati</taxon>
        <taxon>Pseudomonadota</taxon>
        <taxon>Gammaproteobacteria</taxon>
        <taxon>Vibrionales</taxon>
        <taxon>Vibrionaceae</taxon>
        <taxon>Photobacterium</taxon>
    </lineage>
</organism>
<dbReference type="InterPro" id="IPR035919">
    <property type="entry name" value="EAL_sf"/>
</dbReference>
<dbReference type="Pfam" id="PF00990">
    <property type="entry name" value="GGDEF"/>
    <property type="match status" value="1"/>
</dbReference>
<dbReference type="Gene3D" id="3.20.20.450">
    <property type="entry name" value="EAL domain"/>
    <property type="match status" value="1"/>
</dbReference>
<dbReference type="InterPro" id="IPR001633">
    <property type="entry name" value="EAL_dom"/>
</dbReference>
<dbReference type="InterPro" id="IPR029787">
    <property type="entry name" value="Nucleotide_cyclase"/>
</dbReference>
<dbReference type="SUPFAM" id="SSF55073">
    <property type="entry name" value="Nucleotide cyclase"/>
    <property type="match status" value="1"/>
</dbReference>
<dbReference type="Gene3D" id="3.30.70.270">
    <property type="match status" value="1"/>
</dbReference>
<dbReference type="InterPro" id="IPR000160">
    <property type="entry name" value="GGDEF_dom"/>
</dbReference>
<feature type="domain" description="EAL" evidence="1">
    <location>
        <begin position="290"/>
        <end position="546"/>
    </location>
</feature>
<evidence type="ECO:0000259" key="2">
    <source>
        <dbReference type="PROSITE" id="PS50887"/>
    </source>
</evidence>
<dbReference type="Proteomes" id="UP001057998">
    <property type="component" value="Chromosome 2"/>
</dbReference>
<gene>
    <name evidence="3" type="ORF">NNL38_20995</name>
</gene>
<dbReference type="Pfam" id="PF00563">
    <property type="entry name" value="EAL"/>
    <property type="match status" value="1"/>
</dbReference>
<dbReference type="InterPro" id="IPR000014">
    <property type="entry name" value="PAS"/>
</dbReference>
<name>A0ABY5GJJ8_9GAMM</name>
<evidence type="ECO:0000259" key="1">
    <source>
        <dbReference type="PROSITE" id="PS50883"/>
    </source>
</evidence>
<dbReference type="EMBL" id="CP101509">
    <property type="protein sequence ID" value="UTV29498.1"/>
    <property type="molecule type" value="Genomic_DNA"/>
</dbReference>
<keyword evidence="4" id="KW-1185">Reference proteome</keyword>
<dbReference type="CDD" id="cd01948">
    <property type="entry name" value="EAL"/>
    <property type="match status" value="1"/>
</dbReference>
<feature type="domain" description="GGDEF" evidence="2">
    <location>
        <begin position="141"/>
        <end position="281"/>
    </location>
</feature>
<reference evidence="3" key="1">
    <citation type="submission" date="2022-07" db="EMBL/GenBank/DDBJ databases">
        <title>Genome sequencing of Photobacterium atrarenae GJH2-4.</title>
        <authorList>
            <person name="Park S.-J."/>
        </authorList>
    </citation>
    <scope>NUCLEOTIDE SEQUENCE</scope>
    <source>
        <strain evidence="3">GJH2-4</strain>
    </source>
</reference>
<dbReference type="NCBIfam" id="TIGR00254">
    <property type="entry name" value="GGDEF"/>
    <property type="match status" value="1"/>
</dbReference>
<dbReference type="InterPro" id="IPR050706">
    <property type="entry name" value="Cyclic-di-GMP_PDE-like"/>
</dbReference>
<dbReference type="PROSITE" id="PS50887">
    <property type="entry name" value="GGDEF"/>
    <property type="match status" value="1"/>
</dbReference>
<accession>A0ABY5GJJ8</accession>
<protein>
    <submittedName>
        <fullName evidence="3">EAL domain-containing protein</fullName>
    </submittedName>
</protein>
<sequence>MEDVLQLLPVLEVEHSIVTACNEAFTEQVGYSPQAVVGKPLASILSQVRSSPRRSVTVDQFLAQVARGGSGELAHASLSDSHHYPLPVKVHCACHGEPGQYRLCFQILENKSVDPITGLRNGWAIRCRTNHLLEVANRHPINLALIVLSVDNFSAINFRYDFDIGDLFLTVVGQKLQQLVGSQSLVVRYSNAKFGLLVEDQAGVPASVFNARVSRLCKALCQIGDKPLQLSADLTIQRSVSIGVSAEGICYPDYHAMEVAAENALQEAKKVSLSNFVFAEKQISGGIVYHKLIIDAFPQAIENHQIQIHYQPQYSLSSGRLIGLEALSRWHHAELGYIAPDVFVAIAEEIGLHYEFDLWVFQQVCRQLAAWQHQQIPVAKVAINISFKTLEMATFIERLEQILAVTHCPTDHLELEITETANARNITQLRQNIVRARHLGISIAVDDFGTGYSSLQLIRNFCRFLDKLKLDRTLTENICNTALDREFVQQIIALSRVLNVKVLAEGVETSEQAQLLRELGCNYAQGYYYHKALPAHAIEPLLCQSLAQVHQRAD</sequence>
<dbReference type="CDD" id="cd01949">
    <property type="entry name" value="GGDEF"/>
    <property type="match status" value="1"/>
</dbReference>